<evidence type="ECO:0008006" key="3">
    <source>
        <dbReference type="Google" id="ProtNLM"/>
    </source>
</evidence>
<evidence type="ECO:0000313" key="1">
    <source>
        <dbReference type="EMBL" id="CAA7267714.1"/>
    </source>
</evidence>
<proteinExistence type="predicted"/>
<dbReference type="AlphaFoldDB" id="A0A8S0VZ17"/>
<evidence type="ECO:0000313" key="2">
    <source>
        <dbReference type="Proteomes" id="UP000467700"/>
    </source>
</evidence>
<gene>
    <name evidence="1" type="ORF">AAE3_LOCUS9958</name>
</gene>
<accession>A0A8S0VZ17</accession>
<comment type="caution">
    <text evidence="1">The sequence shown here is derived from an EMBL/GenBank/DDBJ whole genome shotgun (WGS) entry which is preliminary data.</text>
</comment>
<reference evidence="1 2" key="1">
    <citation type="submission" date="2020-01" db="EMBL/GenBank/DDBJ databases">
        <authorList>
            <person name="Gupta K D."/>
        </authorList>
    </citation>
    <scope>NUCLEOTIDE SEQUENCE [LARGE SCALE GENOMIC DNA]</scope>
</reference>
<name>A0A8S0VZ17_CYCAE</name>
<organism evidence="1 2">
    <name type="scientific">Cyclocybe aegerita</name>
    <name type="common">Black poplar mushroom</name>
    <name type="synonym">Agrocybe aegerita</name>
    <dbReference type="NCBI Taxonomy" id="1973307"/>
    <lineage>
        <taxon>Eukaryota</taxon>
        <taxon>Fungi</taxon>
        <taxon>Dikarya</taxon>
        <taxon>Basidiomycota</taxon>
        <taxon>Agaricomycotina</taxon>
        <taxon>Agaricomycetes</taxon>
        <taxon>Agaricomycetidae</taxon>
        <taxon>Agaricales</taxon>
        <taxon>Agaricineae</taxon>
        <taxon>Bolbitiaceae</taxon>
        <taxon>Cyclocybe</taxon>
    </lineage>
</organism>
<dbReference type="OrthoDB" id="2891411at2759"/>
<dbReference type="Proteomes" id="UP000467700">
    <property type="component" value="Unassembled WGS sequence"/>
</dbReference>
<sequence length="371" mass="42377">MSPKTCSSRSETLERQVLLANGQPVNIQGLPALPDEIYLEIVSHLPAIPIPTTSHDIAHQGAAHRDLHITLMSLSMTCRSLRRVFLRYLWQRIEVVDGMQTVAGPLIMSTPKKPTVISRMYAEELVRQLEIVTVREPELAMHVNVVNVTILEYAVKTIIPELARCIALFPNLHTIQLNFKVKKNRLSLLDAFKEYTYPQIRHACLSELAVAVLPLLTEIRRLDAYMNIQWNLPIEDALGHPGLEVLASTPFDETAFTHILEKLPNLREIQLDRTLLRLGYDEIKKLSDLKHLRTIRIVIDMKASVRYFYHFHDNAPANPLTYSHPSQEEIRQWVEWTKTALTNVKSSDNVGKRVVLVRADGHEEVHRVGLI</sequence>
<keyword evidence="2" id="KW-1185">Reference proteome</keyword>
<dbReference type="EMBL" id="CACVBS010000062">
    <property type="protein sequence ID" value="CAA7267714.1"/>
    <property type="molecule type" value="Genomic_DNA"/>
</dbReference>
<protein>
    <recommendedName>
        <fullName evidence="3">F-box domain-containing protein</fullName>
    </recommendedName>
</protein>